<keyword evidence="7 8" id="KW-0472">Membrane</keyword>
<dbReference type="Proteomes" id="UP000263900">
    <property type="component" value="Chromosome"/>
</dbReference>
<evidence type="ECO:0000313" key="10">
    <source>
        <dbReference type="Proteomes" id="UP000263900"/>
    </source>
</evidence>
<feature type="transmembrane region" description="Helical" evidence="8">
    <location>
        <begin position="299"/>
        <end position="320"/>
    </location>
</feature>
<evidence type="ECO:0000256" key="7">
    <source>
        <dbReference type="ARBA" id="ARBA00023136"/>
    </source>
</evidence>
<dbReference type="PANTHER" id="PTHR21716">
    <property type="entry name" value="TRANSMEMBRANE PROTEIN"/>
    <property type="match status" value="1"/>
</dbReference>
<feature type="transmembrane region" description="Helical" evidence="8">
    <location>
        <begin position="61"/>
        <end position="89"/>
    </location>
</feature>
<name>A0A3B7MU96_9BACT</name>
<evidence type="ECO:0000256" key="8">
    <source>
        <dbReference type="SAM" id="Phobius"/>
    </source>
</evidence>
<evidence type="ECO:0000256" key="2">
    <source>
        <dbReference type="ARBA" id="ARBA00009773"/>
    </source>
</evidence>
<accession>A0A3B7MU96</accession>
<dbReference type="EMBL" id="CP032157">
    <property type="protein sequence ID" value="AXY74051.1"/>
    <property type="molecule type" value="Genomic_DNA"/>
</dbReference>
<feature type="transmembrane region" description="Helical" evidence="8">
    <location>
        <begin position="205"/>
        <end position="224"/>
    </location>
</feature>
<gene>
    <name evidence="9" type="ORF">D3H65_08675</name>
</gene>
<proteinExistence type="inferred from homology"/>
<reference evidence="9 10" key="1">
    <citation type="submission" date="2018-09" db="EMBL/GenBank/DDBJ databases">
        <title>Genome sequencing of strain 6GH32-13.</title>
        <authorList>
            <person name="Weon H.-Y."/>
            <person name="Heo J."/>
            <person name="Kwon S.-W."/>
        </authorList>
    </citation>
    <scope>NUCLEOTIDE SEQUENCE [LARGE SCALE GENOMIC DNA]</scope>
    <source>
        <strain evidence="9 10">5GH32-13</strain>
    </source>
</reference>
<feature type="transmembrane region" description="Helical" evidence="8">
    <location>
        <begin position="230"/>
        <end position="251"/>
    </location>
</feature>
<protein>
    <submittedName>
        <fullName evidence="9">AI-2E family transporter</fullName>
    </submittedName>
</protein>
<feature type="transmembrane region" description="Helical" evidence="8">
    <location>
        <begin position="20"/>
        <end position="49"/>
    </location>
</feature>
<evidence type="ECO:0000256" key="5">
    <source>
        <dbReference type="ARBA" id="ARBA00022692"/>
    </source>
</evidence>
<dbReference type="GO" id="GO:0005886">
    <property type="term" value="C:plasma membrane"/>
    <property type="evidence" value="ECO:0007669"/>
    <property type="project" value="UniProtKB-SubCell"/>
</dbReference>
<comment type="subcellular location">
    <subcellularLocation>
        <location evidence="1">Cell membrane</location>
        <topology evidence="1">Multi-pass membrane protein</topology>
    </subcellularLocation>
</comment>
<keyword evidence="4" id="KW-1003">Cell membrane</keyword>
<keyword evidence="5 8" id="KW-0812">Transmembrane</keyword>
<evidence type="ECO:0000256" key="4">
    <source>
        <dbReference type="ARBA" id="ARBA00022475"/>
    </source>
</evidence>
<dbReference type="Pfam" id="PF01594">
    <property type="entry name" value="AI-2E_transport"/>
    <property type="match status" value="1"/>
</dbReference>
<dbReference type="GO" id="GO:0055085">
    <property type="term" value="P:transmembrane transport"/>
    <property type="evidence" value="ECO:0007669"/>
    <property type="project" value="TreeGrafter"/>
</dbReference>
<evidence type="ECO:0000256" key="1">
    <source>
        <dbReference type="ARBA" id="ARBA00004651"/>
    </source>
</evidence>
<dbReference type="OrthoDB" id="9793390at2"/>
<sequence>MDTQHLTSRSYSRLLQLTVFLLVILYFGRTLFIPMCYGLLIAIVLYPVCRWLEQHGWPRSLAITAGLLIVALLFATLVALLLIQLHVFWKDFPALLTKLKPALLQFQAWIASFGISTPSQDQWWQQTLQQMGSNMGRFIKVTLSAGMSGFVTLFLVPVYAALFLYNRAVFVRFLARLVGTEYSEQLQVVLQEVIHTYFNFIKGMIIVYLIVGTLNSIGLLALGIPHAILFGMLTAVMTIIPYVGIFISALLPISVAWITKDSIWYPLGVVAVFAFVQYLEGNLIFPRVVASQLKVSTWATLVAIFAGGILWGVSGMILFIPFTGILKIISDHLPGTFLGHLNVLLDRDPKK</sequence>
<evidence type="ECO:0000256" key="3">
    <source>
        <dbReference type="ARBA" id="ARBA00022448"/>
    </source>
</evidence>
<dbReference type="AlphaFoldDB" id="A0A3B7MU96"/>
<evidence type="ECO:0000313" key="9">
    <source>
        <dbReference type="EMBL" id="AXY74051.1"/>
    </source>
</evidence>
<feature type="transmembrane region" description="Helical" evidence="8">
    <location>
        <begin position="263"/>
        <end position="279"/>
    </location>
</feature>
<evidence type="ECO:0000256" key="6">
    <source>
        <dbReference type="ARBA" id="ARBA00022989"/>
    </source>
</evidence>
<organism evidence="9 10">
    <name type="scientific">Paraflavitalea soli</name>
    <dbReference type="NCBI Taxonomy" id="2315862"/>
    <lineage>
        <taxon>Bacteria</taxon>
        <taxon>Pseudomonadati</taxon>
        <taxon>Bacteroidota</taxon>
        <taxon>Chitinophagia</taxon>
        <taxon>Chitinophagales</taxon>
        <taxon>Chitinophagaceae</taxon>
        <taxon>Paraflavitalea</taxon>
    </lineage>
</organism>
<comment type="similarity">
    <text evidence="2">Belongs to the autoinducer-2 exporter (AI-2E) (TC 2.A.86) family.</text>
</comment>
<keyword evidence="3" id="KW-0813">Transport</keyword>
<keyword evidence="6 8" id="KW-1133">Transmembrane helix</keyword>
<dbReference type="KEGG" id="pseg:D3H65_08675"/>
<dbReference type="PANTHER" id="PTHR21716:SF53">
    <property type="entry name" value="PERMEASE PERM-RELATED"/>
    <property type="match status" value="1"/>
</dbReference>
<feature type="transmembrane region" description="Helical" evidence="8">
    <location>
        <begin position="141"/>
        <end position="165"/>
    </location>
</feature>
<dbReference type="RefSeq" id="WP_119049938.1">
    <property type="nucleotide sequence ID" value="NZ_CP032157.1"/>
</dbReference>
<keyword evidence="10" id="KW-1185">Reference proteome</keyword>
<dbReference type="InterPro" id="IPR002549">
    <property type="entry name" value="AI-2E-like"/>
</dbReference>